<organism evidence="6 7">
    <name type="scientific">Stachybotrys chlorohalonatus (strain IBT 40285)</name>
    <dbReference type="NCBI Taxonomy" id="1283841"/>
    <lineage>
        <taxon>Eukaryota</taxon>
        <taxon>Fungi</taxon>
        <taxon>Dikarya</taxon>
        <taxon>Ascomycota</taxon>
        <taxon>Pezizomycotina</taxon>
        <taxon>Sordariomycetes</taxon>
        <taxon>Hypocreomycetidae</taxon>
        <taxon>Hypocreales</taxon>
        <taxon>Stachybotryaceae</taxon>
        <taxon>Stachybotrys</taxon>
    </lineage>
</organism>
<dbReference type="GO" id="GO:0004386">
    <property type="term" value="F:helicase activity"/>
    <property type="evidence" value="ECO:0007669"/>
    <property type="project" value="InterPro"/>
</dbReference>
<protein>
    <recommendedName>
        <fullName evidence="8">Helicase ATP-binding domain-containing protein</fullName>
    </recommendedName>
</protein>
<dbReference type="CDD" id="cd18808">
    <property type="entry name" value="SF1_C_Upf1"/>
    <property type="match status" value="1"/>
</dbReference>
<evidence type="ECO:0000313" key="6">
    <source>
        <dbReference type="EMBL" id="KFA61782.1"/>
    </source>
</evidence>
<keyword evidence="1" id="KW-0378">Hydrolase</keyword>
<dbReference type="Pfam" id="PF13086">
    <property type="entry name" value="AAA_11"/>
    <property type="match status" value="2"/>
</dbReference>
<dbReference type="InterPro" id="IPR041679">
    <property type="entry name" value="DNA2/NAM7-like_C"/>
</dbReference>
<name>A0A084QCU7_STAC4</name>
<dbReference type="InterPro" id="IPR045055">
    <property type="entry name" value="DNA2/NAM7-like"/>
</dbReference>
<gene>
    <name evidence="6" type="ORF">S40285_05599</name>
</gene>
<dbReference type="STRING" id="1283841.A0A084QCU7"/>
<dbReference type="HOGENOM" id="CLU_001066_2_0_1"/>
<keyword evidence="1" id="KW-0067">ATP-binding</keyword>
<dbReference type="InterPro" id="IPR057373">
    <property type="entry name" value="ZNFX1"/>
</dbReference>
<dbReference type="Pfam" id="PF25396">
    <property type="entry name" value="ZNFX1"/>
    <property type="match status" value="1"/>
</dbReference>
<dbReference type="InParanoid" id="A0A084QCU7"/>
<dbReference type="InterPro" id="IPR027417">
    <property type="entry name" value="P-loop_NTPase"/>
</dbReference>
<feature type="domain" description="DNA2/NAM7 helicase helicase" evidence="3">
    <location>
        <begin position="253"/>
        <end position="377"/>
    </location>
</feature>
<accession>A0A084QCU7</accession>
<dbReference type="Proteomes" id="UP000028524">
    <property type="component" value="Unassembled WGS sequence"/>
</dbReference>
<dbReference type="OMA" id="EWIMVEA"/>
<evidence type="ECO:0000313" key="7">
    <source>
        <dbReference type="Proteomes" id="UP000028524"/>
    </source>
</evidence>
<keyword evidence="1" id="KW-0347">Helicase</keyword>
<feature type="region of interest" description="Disordered" evidence="2">
    <location>
        <begin position="1038"/>
        <end position="1057"/>
    </location>
</feature>
<dbReference type="GO" id="GO:0031048">
    <property type="term" value="P:regulatory ncRNA-mediated heterochromatin formation"/>
    <property type="evidence" value="ECO:0007669"/>
    <property type="project" value="TreeGrafter"/>
</dbReference>
<dbReference type="SUPFAM" id="SSF52540">
    <property type="entry name" value="P-loop containing nucleoside triphosphate hydrolases"/>
    <property type="match status" value="1"/>
</dbReference>
<dbReference type="EMBL" id="KL660835">
    <property type="protein sequence ID" value="KFA61782.1"/>
    <property type="molecule type" value="Genomic_DNA"/>
</dbReference>
<dbReference type="Pfam" id="PF13087">
    <property type="entry name" value="AAA_12"/>
    <property type="match status" value="1"/>
</dbReference>
<evidence type="ECO:0008006" key="8">
    <source>
        <dbReference type="Google" id="ProtNLM"/>
    </source>
</evidence>
<feature type="region of interest" description="Disordered" evidence="2">
    <location>
        <begin position="902"/>
        <end position="923"/>
    </location>
</feature>
<dbReference type="PANTHER" id="PTHR10887:SF341">
    <property type="entry name" value="NFX1-TYPE ZINC FINGER-CONTAINING PROTEIN 1"/>
    <property type="match status" value="1"/>
</dbReference>
<feature type="domain" description="DNA2/NAM7 helicase helicase" evidence="3">
    <location>
        <begin position="549"/>
        <end position="626"/>
    </location>
</feature>
<dbReference type="GO" id="GO:0031380">
    <property type="term" value="C:nuclear RNA-directed RNA polymerase complex"/>
    <property type="evidence" value="ECO:0007669"/>
    <property type="project" value="TreeGrafter"/>
</dbReference>
<dbReference type="AlphaFoldDB" id="A0A084QCU7"/>
<feature type="region of interest" description="Disordered" evidence="2">
    <location>
        <begin position="16"/>
        <end position="53"/>
    </location>
</feature>
<dbReference type="Gene3D" id="3.40.50.300">
    <property type="entry name" value="P-loop containing nucleotide triphosphate hydrolases"/>
    <property type="match status" value="3"/>
</dbReference>
<dbReference type="InterPro" id="IPR041677">
    <property type="entry name" value="DNA2/NAM7_AAA_11"/>
</dbReference>
<keyword evidence="7" id="KW-1185">Reference proteome</keyword>
<dbReference type="PANTHER" id="PTHR10887">
    <property type="entry name" value="DNA2/NAM7 HELICASE FAMILY"/>
    <property type="match status" value="1"/>
</dbReference>
<feature type="domain" description="DNA2/NAM7 helicase-like C-terminal" evidence="4">
    <location>
        <begin position="638"/>
        <end position="831"/>
    </location>
</feature>
<evidence type="ECO:0000259" key="3">
    <source>
        <dbReference type="Pfam" id="PF13086"/>
    </source>
</evidence>
<evidence type="ECO:0000259" key="5">
    <source>
        <dbReference type="Pfam" id="PF25396"/>
    </source>
</evidence>
<proteinExistence type="predicted"/>
<feature type="domain" description="ZNFX1" evidence="5">
    <location>
        <begin position="88"/>
        <end position="201"/>
    </location>
</feature>
<dbReference type="InterPro" id="IPR047187">
    <property type="entry name" value="SF1_C_Upf1"/>
</dbReference>
<evidence type="ECO:0000256" key="2">
    <source>
        <dbReference type="SAM" id="MobiDB-lite"/>
    </source>
</evidence>
<evidence type="ECO:0000259" key="4">
    <source>
        <dbReference type="Pfam" id="PF13087"/>
    </source>
</evidence>
<evidence type="ECO:0000256" key="1">
    <source>
        <dbReference type="ARBA" id="ARBA00022806"/>
    </source>
</evidence>
<reference evidence="6 7" key="1">
    <citation type="journal article" date="2014" name="BMC Genomics">
        <title>Comparative genome sequencing reveals chemotype-specific gene clusters in the toxigenic black mold Stachybotrys.</title>
        <authorList>
            <person name="Semeiks J."/>
            <person name="Borek D."/>
            <person name="Otwinowski Z."/>
            <person name="Grishin N.V."/>
        </authorList>
    </citation>
    <scope>NUCLEOTIDE SEQUENCE [LARGE SCALE GENOMIC DNA]</scope>
    <source>
        <strain evidence="6 7">IBT 40285</strain>
    </source>
</reference>
<keyword evidence="1" id="KW-0547">Nucleotide-binding</keyword>
<sequence length="1086" mass="121929">MDPIDFHVRGEQLRRVAQQGRWSTSPELPTAEEIMASKPKPIPSNPIDRPPRSKEEYLETQYRLLRHEATEPLRQAVASYRESPQMQESKQTLIYTRVFVLGYAFSRRGAACRVSFSTERSTESIVWGQCNRLKDGSVVALAPKSDGFKAKCMIGVISTLYAKNVQEASGEVKSFPEVDVYFAIPTDAIFDPNVEMVMIESISGYYESIRHVMAGLQHASISKYAVRMLLFAAPHFHSHSSFSDFGLDKPEITQQNAFERIVSRELGIVQGPPGTGKTYTSVMAIERLVQTLNQDDTSGIVVIAAQTNHAVDQFLEICIQRNIGKIVRLGGRSTVECLQDRSMYNLRQRSNVKRGNGGAERRRKATITRFQEALRSAFPEELVSPDELYVKRIITQDQLESLTQSDWEGDTSEVENHMARWLEYPEGEDATVPLRKKECSEVVEVLTNKPVDSQVDEDEKERVMMVDFIPLTSAETSPSRTAFGDSSAGVAWLHQAKHLLQSTLDLYDIKPSQRGMVYRYFQKRLLDNFTLAVPAILSEYQRVCDDLKITQWKNNVEVLYRENITIIGCTTTGLTKYRGLLAAAKPRVLLIEEAAETREANITSALVPSLEQVALIGDHQQLAPNVDVRLLALPPYHLDVSLMERLIRLGLPYAQLGVQRRMASNLRKVVQVFYPNLQDHESVKSLPPVRGMGNHNLWWFQHTWPESRNSRLSWYNSAEAEMIVGFVQHLVLSGCDLTQITILTYYTGQVQCIEDKLQTLGILSCEEDEPLCLVKTVDGYQGEENDIVIVSLVRSPENFEDRADAGFVEVENRAVVALSRAKHGLYVFGNSSNLLRSSSKSHETWKKVFSEVERQGCTGFHIPVSCGDVEEIMVSDPNGWESVTYGENAKPILEIVHKERARQHGNTLEHSKTAASPRAKPRKNTVVLRQLEGMSMLSGPGYLLPLGLRSQQSGDSRDAYRSSEDLMERGFFYGIDKSKMLEVPPRVEERGNDTGCPLIMFDLPDDDSAHGITTFSPTKNSTPESLLTEDLISLEDDTDSRTMGSSAQLRQPRKDSRKAQIQDAASGLYPFDGESGWVGKIGLSLV</sequence>
<dbReference type="OrthoDB" id="409395at2759"/>